<dbReference type="EMBL" id="JAPOHD010000010">
    <property type="protein sequence ID" value="MCY1719833.1"/>
    <property type="molecule type" value="Genomic_DNA"/>
</dbReference>
<dbReference type="InterPro" id="IPR032508">
    <property type="entry name" value="FecR_C"/>
</dbReference>
<dbReference type="PANTHER" id="PTHR30273">
    <property type="entry name" value="PERIPLASMIC SIGNAL SENSOR AND SIGMA FACTOR ACTIVATOR FECR-RELATED"/>
    <property type="match status" value="1"/>
</dbReference>
<dbReference type="Proteomes" id="UP001145087">
    <property type="component" value="Unassembled WGS sequence"/>
</dbReference>
<evidence type="ECO:0000256" key="1">
    <source>
        <dbReference type="SAM" id="Phobius"/>
    </source>
</evidence>
<dbReference type="GO" id="GO:0016989">
    <property type="term" value="F:sigma factor antagonist activity"/>
    <property type="evidence" value="ECO:0007669"/>
    <property type="project" value="TreeGrafter"/>
</dbReference>
<dbReference type="PIRSF" id="PIRSF018266">
    <property type="entry name" value="FecR"/>
    <property type="match status" value="1"/>
</dbReference>
<keyword evidence="1" id="KW-0812">Transmembrane</keyword>
<evidence type="ECO:0000313" key="5">
    <source>
        <dbReference type="Proteomes" id="UP001145087"/>
    </source>
</evidence>
<organism evidence="4 5">
    <name type="scientific">Draconibacterium aestuarii</name>
    <dbReference type="NCBI Taxonomy" id="2998507"/>
    <lineage>
        <taxon>Bacteria</taxon>
        <taxon>Pseudomonadati</taxon>
        <taxon>Bacteroidota</taxon>
        <taxon>Bacteroidia</taxon>
        <taxon>Marinilabiliales</taxon>
        <taxon>Prolixibacteraceae</taxon>
        <taxon>Draconibacterium</taxon>
    </lineage>
</organism>
<dbReference type="Gene3D" id="2.60.120.1440">
    <property type="match status" value="1"/>
</dbReference>
<sequence length="287" mass="32969">MNDKNLHTNNLKGNDDQFFAKGKIVWEKSEADVWADLEKKITVQPEGKSIKLRSRVAKWVAAAVILLLVGLFGVVTSYTKTFNCLPGQHLVVELPDGSKVDLNAGSALKYYPLRWRFERKLKFEGEGYFNVQKGSVFTVESPWGSTQVLGTTFNIYARDEQYRVTCITGSVRVKSYTDETVVLTPNVHVELEDGKLVVKKMFKAEKALSWKNNQFFFENRPLIEVIDEIERQYAVTIRLQPELNNRNFGSNFSKKYNVEEVLDFVCKPMKLKFVKQSENVYLVVEES</sequence>
<comment type="caution">
    <text evidence="4">The sequence shown here is derived from an EMBL/GenBank/DDBJ whole genome shotgun (WGS) entry which is preliminary data.</text>
</comment>
<proteinExistence type="predicted"/>
<dbReference type="InterPro" id="IPR012373">
    <property type="entry name" value="Ferrdict_sens_TM"/>
</dbReference>
<reference evidence="4" key="1">
    <citation type="submission" date="2022-11" db="EMBL/GenBank/DDBJ databases">
        <title>Marilongibacter aestuarii gen. nov., sp. nov., isolated from tidal flat sediment.</title>
        <authorList>
            <person name="Jiayan W."/>
        </authorList>
    </citation>
    <scope>NUCLEOTIDE SEQUENCE</scope>
    <source>
        <strain evidence="4">Z1-6</strain>
    </source>
</reference>
<gene>
    <name evidence="4" type="ORF">OU798_05735</name>
</gene>
<name>A0A9X3J4X3_9BACT</name>
<dbReference type="Gene3D" id="3.55.50.30">
    <property type="match status" value="1"/>
</dbReference>
<feature type="domain" description="FecR protein" evidence="2">
    <location>
        <begin position="86"/>
        <end position="172"/>
    </location>
</feature>
<dbReference type="InterPro" id="IPR006860">
    <property type="entry name" value="FecR"/>
</dbReference>
<dbReference type="RefSeq" id="WP_343332167.1">
    <property type="nucleotide sequence ID" value="NZ_JAPOHD010000010.1"/>
</dbReference>
<dbReference type="Pfam" id="PF04773">
    <property type="entry name" value="FecR"/>
    <property type="match status" value="1"/>
</dbReference>
<feature type="domain" description="Protein FecR C-terminal" evidence="3">
    <location>
        <begin position="215"/>
        <end position="281"/>
    </location>
</feature>
<dbReference type="Pfam" id="PF16344">
    <property type="entry name" value="FecR_C"/>
    <property type="match status" value="1"/>
</dbReference>
<evidence type="ECO:0000259" key="3">
    <source>
        <dbReference type="Pfam" id="PF16344"/>
    </source>
</evidence>
<protein>
    <submittedName>
        <fullName evidence="4">FecR domain-containing protein</fullName>
    </submittedName>
</protein>
<evidence type="ECO:0000259" key="2">
    <source>
        <dbReference type="Pfam" id="PF04773"/>
    </source>
</evidence>
<accession>A0A9X3J4X3</accession>
<evidence type="ECO:0000313" key="4">
    <source>
        <dbReference type="EMBL" id="MCY1719833.1"/>
    </source>
</evidence>
<keyword evidence="1" id="KW-0472">Membrane</keyword>
<dbReference type="PANTHER" id="PTHR30273:SF2">
    <property type="entry name" value="PROTEIN FECR"/>
    <property type="match status" value="1"/>
</dbReference>
<keyword evidence="5" id="KW-1185">Reference proteome</keyword>
<keyword evidence="1" id="KW-1133">Transmembrane helix</keyword>
<feature type="transmembrane region" description="Helical" evidence="1">
    <location>
        <begin position="56"/>
        <end position="78"/>
    </location>
</feature>
<dbReference type="AlphaFoldDB" id="A0A9X3J4X3"/>